<dbReference type="Proteomes" id="UP001199260">
    <property type="component" value="Unassembled WGS sequence"/>
</dbReference>
<dbReference type="InterPro" id="IPR043504">
    <property type="entry name" value="Peptidase_S1_PA_chymotrypsin"/>
</dbReference>
<keyword evidence="6" id="KW-0732">Signal</keyword>
<evidence type="ECO:0000256" key="1">
    <source>
        <dbReference type="ARBA" id="ARBA00007664"/>
    </source>
</evidence>
<dbReference type="InterPro" id="IPR001254">
    <property type="entry name" value="Trypsin_dom"/>
</dbReference>
<keyword evidence="3" id="KW-0378">Hydrolase</keyword>
<dbReference type="RefSeq" id="WP_230775448.1">
    <property type="nucleotide sequence ID" value="NZ_JAJNCT010000010.1"/>
</dbReference>
<keyword evidence="9" id="KW-1185">Reference proteome</keyword>
<dbReference type="PROSITE" id="PS00135">
    <property type="entry name" value="TRYPSIN_SER"/>
    <property type="match status" value="1"/>
</dbReference>
<evidence type="ECO:0000313" key="9">
    <source>
        <dbReference type="Proteomes" id="UP001199260"/>
    </source>
</evidence>
<dbReference type="InterPro" id="IPR001316">
    <property type="entry name" value="Pept_S1A_streptogrisin"/>
</dbReference>
<dbReference type="EMBL" id="JAJNCT010000010">
    <property type="protein sequence ID" value="MCD2166051.1"/>
    <property type="molecule type" value="Genomic_DNA"/>
</dbReference>
<keyword evidence="4" id="KW-0720">Serine protease</keyword>
<proteinExistence type="inferred from homology"/>
<keyword evidence="2" id="KW-0645">Protease</keyword>
<dbReference type="PRINTS" id="PR00861">
    <property type="entry name" value="ALYTICPTASE"/>
</dbReference>
<dbReference type="SUPFAM" id="SSF50494">
    <property type="entry name" value="Trypsin-like serine proteases"/>
    <property type="match status" value="1"/>
</dbReference>
<comment type="similarity">
    <text evidence="1">Belongs to the peptidase S1 family.</text>
</comment>
<dbReference type="CDD" id="cd21112">
    <property type="entry name" value="alphaLP-like"/>
    <property type="match status" value="1"/>
</dbReference>
<dbReference type="InterPro" id="IPR018114">
    <property type="entry name" value="TRYPSIN_HIS"/>
</dbReference>
<organism evidence="8 9">
    <name type="scientific">Comamonas koreensis</name>
    <dbReference type="NCBI Taxonomy" id="160825"/>
    <lineage>
        <taxon>Bacteria</taxon>
        <taxon>Pseudomonadati</taxon>
        <taxon>Pseudomonadota</taxon>
        <taxon>Betaproteobacteria</taxon>
        <taxon>Burkholderiales</taxon>
        <taxon>Comamonadaceae</taxon>
        <taxon>Comamonas</taxon>
    </lineage>
</organism>
<evidence type="ECO:0000259" key="7">
    <source>
        <dbReference type="Pfam" id="PF00089"/>
    </source>
</evidence>
<dbReference type="AlphaFoldDB" id="A0AAW4XY43"/>
<evidence type="ECO:0000256" key="6">
    <source>
        <dbReference type="SAM" id="SignalP"/>
    </source>
</evidence>
<evidence type="ECO:0000256" key="3">
    <source>
        <dbReference type="ARBA" id="ARBA00022801"/>
    </source>
</evidence>
<feature type="domain" description="Peptidase S1" evidence="7">
    <location>
        <begin position="228"/>
        <end position="380"/>
    </location>
</feature>
<evidence type="ECO:0000256" key="5">
    <source>
        <dbReference type="ARBA" id="ARBA00023157"/>
    </source>
</evidence>
<keyword evidence="5" id="KW-1015">Disulfide bond</keyword>
<dbReference type="InterPro" id="IPR033116">
    <property type="entry name" value="TRYPSIN_SER"/>
</dbReference>
<feature type="chain" id="PRO_5043856947" evidence="6">
    <location>
        <begin position="20"/>
        <end position="411"/>
    </location>
</feature>
<dbReference type="InterPro" id="IPR009003">
    <property type="entry name" value="Peptidase_S1_PA"/>
</dbReference>
<evidence type="ECO:0000256" key="2">
    <source>
        <dbReference type="ARBA" id="ARBA00022670"/>
    </source>
</evidence>
<gene>
    <name evidence="8" type="ORF">LPW39_13010</name>
</gene>
<evidence type="ECO:0000313" key="8">
    <source>
        <dbReference type="EMBL" id="MCD2166051.1"/>
    </source>
</evidence>
<feature type="signal peptide" evidence="6">
    <location>
        <begin position="1"/>
        <end position="19"/>
    </location>
</feature>
<dbReference type="Pfam" id="PF00089">
    <property type="entry name" value="Trypsin"/>
    <property type="match status" value="1"/>
</dbReference>
<dbReference type="GO" id="GO:0006508">
    <property type="term" value="P:proteolysis"/>
    <property type="evidence" value="ECO:0007669"/>
    <property type="project" value="UniProtKB-KW"/>
</dbReference>
<accession>A0AAW4XY43</accession>
<dbReference type="GO" id="GO:0004252">
    <property type="term" value="F:serine-type endopeptidase activity"/>
    <property type="evidence" value="ECO:0007669"/>
    <property type="project" value="InterPro"/>
</dbReference>
<dbReference type="PROSITE" id="PS00134">
    <property type="entry name" value="TRYPSIN_HIS"/>
    <property type="match status" value="1"/>
</dbReference>
<protein>
    <submittedName>
        <fullName evidence="8">S1 family peptidase</fullName>
    </submittedName>
</protein>
<evidence type="ECO:0000256" key="4">
    <source>
        <dbReference type="ARBA" id="ARBA00022825"/>
    </source>
</evidence>
<reference evidence="8 9" key="1">
    <citation type="submission" date="2021-11" db="EMBL/GenBank/DDBJ databases">
        <title>Genome sequence.</title>
        <authorList>
            <person name="Sun Q."/>
        </authorList>
    </citation>
    <scope>NUCLEOTIDE SEQUENCE [LARGE SCALE GENOMIC DNA]</scope>
    <source>
        <strain evidence="8 9">KCTC 12005</strain>
    </source>
</reference>
<dbReference type="Gene3D" id="2.40.10.10">
    <property type="entry name" value="Trypsin-like serine proteases"/>
    <property type="match status" value="2"/>
</dbReference>
<sequence>MKKFIILASAAICSVNLYANEQSTTVDFYASKEEALEAANLEKFNTKENIELVSKISTNLEKIKANPELGYAGTWIRYDSENRAKHVIAISGNTDESKLTELVPALEIVNVKYSYKDLEGKRSEILNIFKPYSSENNPLILSIAINDEENRLIVRTMKENFSIVNEILSKYEFSSDLFDLEEQSAPARFMWDLYGGTKIGSTTAGTSAMYLCSAGFNVLIDGIYQGNVTAAHCYEQNRAWKDVHFNMGGSPTGSRKGGYIGEYLASGMPFAMDAVLFGNVNHAHNLPPVMMYQNNTARWVNDVASPVMGQTVCRFGGTTGWRCGVQKSTNTSVAIKGRLYNLAEATFCGGGGDSGGPVVNSNFNALGVYTGILGASNNTCGAVVGGGTTISIYQPLIPYFAHFSNVKIKLN</sequence>
<comment type="caution">
    <text evidence="8">The sequence shown here is derived from an EMBL/GenBank/DDBJ whole genome shotgun (WGS) entry which is preliminary data.</text>
</comment>
<name>A0AAW4XY43_9BURK</name>